<feature type="region of interest" description="Disordered" evidence="3">
    <location>
        <begin position="282"/>
        <end position="382"/>
    </location>
</feature>
<evidence type="ECO:0000313" key="6">
    <source>
        <dbReference type="Proteomes" id="UP001187192"/>
    </source>
</evidence>
<evidence type="ECO:0000259" key="4">
    <source>
        <dbReference type="Pfam" id="PF21864"/>
    </source>
</evidence>
<evidence type="ECO:0000256" key="1">
    <source>
        <dbReference type="ARBA" id="ARBA00022664"/>
    </source>
</evidence>
<proteinExistence type="predicted"/>
<reference evidence="5" key="1">
    <citation type="submission" date="2023-07" db="EMBL/GenBank/DDBJ databases">
        <title>draft genome sequence of fig (Ficus carica).</title>
        <authorList>
            <person name="Takahashi T."/>
            <person name="Nishimura K."/>
        </authorList>
    </citation>
    <scope>NUCLEOTIDE SEQUENCE</scope>
</reference>
<dbReference type="PANTHER" id="PTHR31346:SF5">
    <property type="entry name" value="MULTIPLE ORGANELLAR RNA EDITING FACTOR 1, MITOCHONDRIAL"/>
    <property type="match status" value="1"/>
</dbReference>
<dbReference type="GO" id="GO:0080156">
    <property type="term" value="P:mitochondrial mRNA modification"/>
    <property type="evidence" value="ECO:0007669"/>
    <property type="project" value="TreeGrafter"/>
</dbReference>
<keyword evidence="6" id="KW-1185">Reference proteome</keyword>
<dbReference type="AlphaFoldDB" id="A0AA88DAZ5"/>
<dbReference type="Pfam" id="PF21864">
    <property type="entry name" value="MORF_dom"/>
    <property type="match status" value="1"/>
</dbReference>
<feature type="region of interest" description="Disordered" evidence="3">
    <location>
        <begin position="685"/>
        <end position="769"/>
    </location>
</feature>
<feature type="compositionally biased region" description="Basic and acidic residues" evidence="3">
    <location>
        <begin position="300"/>
        <end position="309"/>
    </location>
</feature>
<feature type="domain" description="MORF/ORRM1/DAG-like MORF" evidence="4">
    <location>
        <begin position="190"/>
        <end position="283"/>
    </location>
</feature>
<accession>A0AA88DAZ5</accession>
<protein>
    <recommendedName>
        <fullName evidence="4">MORF/ORRM1/DAG-like MORF domain-containing protein</fullName>
    </recommendedName>
</protein>
<feature type="compositionally biased region" description="Polar residues" evidence="3">
    <location>
        <begin position="335"/>
        <end position="358"/>
    </location>
</feature>
<dbReference type="EMBL" id="BTGU01000031">
    <property type="protein sequence ID" value="GMN49526.1"/>
    <property type="molecule type" value="Genomic_DNA"/>
</dbReference>
<dbReference type="PANTHER" id="PTHR31346">
    <property type="entry name" value="MULTIPLE ORGANELLAR RNA EDITING FACTOR 2, CHLOROPLASTIC-RELATED-RELATED"/>
    <property type="match status" value="1"/>
</dbReference>
<feature type="compositionally biased region" description="Polar residues" evidence="3">
    <location>
        <begin position="726"/>
        <end position="735"/>
    </location>
</feature>
<keyword evidence="2" id="KW-0809">Transit peptide</keyword>
<dbReference type="GO" id="GO:0005739">
    <property type="term" value="C:mitochondrion"/>
    <property type="evidence" value="ECO:0007669"/>
    <property type="project" value="TreeGrafter"/>
</dbReference>
<keyword evidence="1" id="KW-0507">mRNA processing</keyword>
<evidence type="ECO:0000256" key="3">
    <source>
        <dbReference type="SAM" id="MobiDB-lite"/>
    </source>
</evidence>
<sequence>MALSSLRLRRTLSTLRRSLAGTPPISPSSYSSSSSSSSGPLFPVQSPAPPSQKWSLLLHSRAFLSSSASLSSSRSANGGGNNQDDDIVPGTIMMGKDSENSDSFSILSRPHAAAPSIRLPSMSKQFLASAQWPPPPPPPLLLQSRRFRSSPVLLKSSSSSSTSFEPNHTWSYEEFKPRGLGIDAIEGCDFNHWLIVMDFPKDPKPSPEEMVRSYEETCAKALGISVEGAKKKIYACSTSNYTGFHVEVTEIESEKFNGQPGVVFVLPDSYVDPEKKEYGGDKYINGVIIPRPRPTLNGRRNRDQPKHDQQAGPTPSQQGSPSYSQEGPTQRGLKPNQQGHPSNSHRGLTPQSYPSKQSYGIPREGERRGPTNYPSQQNYGRPGLQEVYVPRENYGPPAPQNYSFEQNCSLLGQGERSDLMPMVASGHTNHYQQGSGGLNPIYPGSYNDRGSGNFYPQEQEGFPLAYQRNYAPPSQQGHFREDNRYYGPPQGTYYGQGMGGYQGQGPPEAYWQGANSGCVGRGTTFGYELGYPGYNHGQSFSQQAQWNVQGANFYPQKQKEFVQGYQMNYEPYHAPNYAPHYPPQYAPHYPPHYAPPKYQGNFREDHQNYGPAQGTLYGQGAGGYQGQVAPEAYWQAATSRAVWQGATFGYGQSFPGQIQGYGFSQEQQRNMQGVHYYSQDHREFSHGGQVNFEPPRQQGGCGEYQNYGPVQGASYGQGVSEYQHHGNPNQLQSYDQKGRGNYSVQEERQWEQGDQRNYAPPRRQGVNSGSVSKFQLLPMGKVDLGINVKTSHIGSKTMDKDTRKLEAIARTSKKNFGISADILHRLRFVCGVQLHEHQCSVSGYLQCDEFVSEKKRSLRCFVMVLHFLELFK</sequence>
<feature type="region of interest" description="Disordered" evidence="3">
    <location>
        <begin position="70"/>
        <end position="104"/>
    </location>
</feature>
<feature type="compositionally biased region" description="Low complexity" evidence="3">
    <location>
        <begin position="27"/>
        <end position="38"/>
    </location>
</feature>
<comment type="caution">
    <text evidence="5">The sequence shown here is derived from an EMBL/GenBank/DDBJ whole genome shotgun (WGS) entry which is preliminary data.</text>
</comment>
<feature type="compositionally biased region" description="Basic and acidic residues" evidence="3">
    <location>
        <begin position="745"/>
        <end position="754"/>
    </location>
</feature>
<feature type="region of interest" description="Disordered" evidence="3">
    <location>
        <begin position="15"/>
        <end position="52"/>
    </location>
</feature>
<organism evidence="5 6">
    <name type="scientific">Ficus carica</name>
    <name type="common">Common fig</name>
    <dbReference type="NCBI Taxonomy" id="3494"/>
    <lineage>
        <taxon>Eukaryota</taxon>
        <taxon>Viridiplantae</taxon>
        <taxon>Streptophyta</taxon>
        <taxon>Embryophyta</taxon>
        <taxon>Tracheophyta</taxon>
        <taxon>Spermatophyta</taxon>
        <taxon>Magnoliopsida</taxon>
        <taxon>eudicotyledons</taxon>
        <taxon>Gunneridae</taxon>
        <taxon>Pentapetalae</taxon>
        <taxon>rosids</taxon>
        <taxon>fabids</taxon>
        <taxon>Rosales</taxon>
        <taxon>Moraceae</taxon>
        <taxon>Ficeae</taxon>
        <taxon>Ficus</taxon>
    </lineage>
</organism>
<feature type="compositionally biased region" description="Polar residues" evidence="3">
    <location>
        <begin position="311"/>
        <end position="328"/>
    </location>
</feature>
<dbReference type="InterPro" id="IPR039206">
    <property type="entry name" value="MORF/ORRM1/DAG-like"/>
</dbReference>
<name>A0AA88DAZ5_FICCA</name>
<evidence type="ECO:0000313" key="5">
    <source>
        <dbReference type="EMBL" id="GMN49526.1"/>
    </source>
</evidence>
<gene>
    <name evidence="5" type="ORF">TIFTF001_018682</name>
</gene>
<dbReference type="InterPro" id="IPR054059">
    <property type="entry name" value="MORF/ORRM1/DAG-like_MORF"/>
</dbReference>
<dbReference type="GO" id="GO:0016554">
    <property type="term" value="P:cytidine to uridine editing"/>
    <property type="evidence" value="ECO:0007669"/>
    <property type="project" value="InterPro"/>
</dbReference>
<evidence type="ECO:0000256" key="2">
    <source>
        <dbReference type="ARBA" id="ARBA00022946"/>
    </source>
</evidence>
<dbReference type="GO" id="GO:0006397">
    <property type="term" value="P:mRNA processing"/>
    <property type="evidence" value="ECO:0007669"/>
    <property type="project" value="UniProtKB-KW"/>
</dbReference>
<dbReference type="Proteomes" id="UP001187192">
    <property type="component" value="Unassembled WGS sequence"/>
</dbReference>